<dbReference type="AlphaFoldDB" id="A0A7I7QMR7"/>
<feature type="transmembrane region" description="Helical" evidence="1">
    <location>
        <begin position="15"/>
        <end position="35"/>
    </location>
</feature>
<accession>A0A7I7QMR7</accession>
<dbReference type="EMBL" id="AP022588">
    <property type="protein sequence ID" value="BBY27653.1"/>
    <property type="molecule type" value="Genomic_DNA"/>
</dbReference>
<evidence type="ECO:0000256" key="1">
    <source>
        <dbReference type="SAM" id="Phobius"/>
    </source>
</evidence>
<keyword evidence="1" id="KW-1133">Transmembrane helix</keyword>
<organism evidence="2 3">
    <name type="scientific">Mycolicibacterium sediminis</name>
    <dbReference type="NCBI Taxonomy" id="1286180"/>
    <lineage>
        <taxon>Bacteria</taxon>
        <taxon>Bacillati</taxon>
        <taxon>Actinomycetota</taxon>
        <taxon>Actinomycetes</taxon>
        <taxon>Mycobacteriales</taxon>
        <taxon>Mycobacteriaceae</taxon>
        <taxon>Mycolicibacterium</taxon>
    </lineage>
</organism>
<proteinExistence type="predicted"/>
<name>A0A7I7QMR7_9MYCO</name>
<evidence type="ECO:0000313" key="2">
    <source>
        <dbReference type="EMBL" id="BBY27653.1"/>
    </source>
</evidence>
<keyword evidence="1" id="KW-0812">Transmembrane</keyword>
<sequence>MEDDTRDPARRDRTFVRLPGVSGGCALIALAVLGIHEGSTVTSDSPHVLAGSGDAPTNTVFVQPVVGAAKMGATVTWTTPAPTPEVEKAVPPVKAGG</sequence>
<evidence type="ECO:0000313" key="3">
    <source>
        <dbReference type="Proteomes" id="UP000467193"/>
    </source>
</evidence>
<keyword evidence="1" id="KW-0472">Membrane</keyword>
<protein>
    <submittedName>
        <fullName evidence="2">Uncharacterized protein</fullName>
    </submittedName>
</protein>
<dbReference type="Proteomes" id="UP000467193">
    <property type="component" value="Chromosome"/>
</dbReference>
<reference evidence="2 3" key="1">
    <citation type="journal article" date="2019" name="Emerg. Microbes Infect.">
        <title>Comprehensive subspecies identification of 175 nontuberculous mycobacteria species based on 7547 genomic profiles.</title>
        <authorList>
            <person name="Matsumoto Y."/>
            <person name="Kinjo T."/>
            <person name="Motooka D."/>
            <person name="Nabeya D."/>
            <person name="Jung N."/>
            <person name="Uechi K."/>
            <person name="Horii T."/>
            <person name="Iida T."/>
            <person name="Fujita J."/>
            <person name="Nakamura S."/>
        </authorList>
    </citation>
    <scope>NUCLEOTIDE SEQUENCE [LARGE SCALE GENOMIC DNA]</scope>
    <source>
        <strain evidence="2 3">JCM 17899</strain>
    </source>
</reference>
<dbReference type="KEGG" id="msei:MSEDJ_17490"/>
<gene>
    <name evidence="2" type="ORF">MSEDJ_17490</name>
</gene>
<keyword evidence="3" id="KW-1185">Reference proteome</keyword>
<dbReference type="RefSeq" id="WP_163796514.1">
    <property type="nucleotide sequence ID" value="NZ_AP022588.1"/>
</dbReference>